<dbReference type="STRING" id="1371.GCA_900166605_00317"/>
<dbReference type="GO" id="GO:0030246">
    <property type="term" value="F:carbohydrate binding"/>
    <property type="evidence" value="ECO:0007669"/>
    <property type="project" value="UniProtKB-ARBA"/>
</dbReference>
<dbReference type="SUPFAM" id="SSF53822">
    <property type="entry name" value="Periplasmic binding protein-like I"/>
    <property type="match status" value="1"/>
</dbReference>
<keyword evidence="6" id="KW-1185">Reference proteome</keyword>
<comment type="similarity">
    <text evidence="2">Belongs to the bacterial solute-binding protein 2 family.</text>
</comment>
<dbReference type="OrthoDB" id="6196975at2"/>
<dbReference type="PANTHER" id="PTHR46847">
    <property type="entry name" value="D-ALLOSE-BINDING PERIPLASMIC PROTEIN-RELATED"/>
    <property type="match status" value="1"/>
</dbReference>
<evidence type="ECO:0000313" key="6">
    <source>
        <dbReference type="Proteomes" id="UP000321051"/>
    </source>
</evidence>
<comment type="subcellular location">
    <subcellularLocation>
        <location evidence="1">Cell envelope</location>
    </subcellularLocation>
</comment>
<comment type="caution">
    <text evidence="5">The sequence shown here is derived from an EMBL/GenBank/DDBJ whole genome shotgun (WGS) entry which is preliminary data.</text>
</comment>
<dbReference type="Pfam" id="PF13407">
    <property type="entry name" value="Peripla_BP_4"/>
    <property type="match status" value="1"/>
</dbReference>
<sequence>MGKRRKHWMFAVFFFACLASLVATVYFGTKAFYVEPVNSEENETYQTRVALIMEEAGNPYWEQIKEGAVEAGKESGIYVETHGPAKADKNEQLETMNRMIESNVDAIITQGIDDPVFQELVQKALEKGVPVLTVDSDVPGSGRRAYIGTDNYEAGILAGEELLQKTEGTQQVGIVSGSAQAVNQQERVKGFRDTVEASGRVEIKDIGYSGISEIGAAQATYSLLKEHPSITAMYGTSALDAIGISQGIEEIEGAGDLYVIGFDTLPETVQLLEEGKIDAAVRQHPGRMGEQAIYDVARLHQQQHVPAVQHTETIIWRASEAAREGELEQ</sequence>
<gene>
    <name evidence="5" type="ORF">MHA01_21590</name>
</gene>
<dbReference type="AlphaFoldDB" id="A0A510Y7B5"/>
<reference evidence="5 6" key="1">
    <citation type="submission" date="2019-07" db="EMBL/GenBank/DDBJ databases">
        <title>Whole genome shotgun sequence of Marinococcus halophilus NBRC 102359.</title>
        <authorList>
            <person name="Hosoyama A."/>
            <person name="Uohara A."/>
            <person name="Ohji S."/>
            <person name="Ichikawa N."/>
        </authorList>
    </citation>
    <scope>NUCLEOTIDE SEQUENCE [LARGE SCALE GENOMIC DNA]</scope>
    <source>
        <strain evidence="5 6">NBRC 102359</strain>
    </source>
</reference>
<keyword evidence="3" id="KW-0732">Signal</keyword>
<dbReference type="GO" id="GO:0030313">
    <property type="term" value="C:cell envelope"/>
    <property type="evidence" value="ECO:0007669"/>
    <property type="project" value="UniProtKB-SubCell"/>
</dbReference>
<protein>
    <recommendedName>
        <fullName evidence="4">Periplasmic binding protein domain-containing protein</fullName>
    </recommendedName>
</protein>
<proteinExistence type="inferred from homology"/>
<dbReference type="Proteomes" id="UP000321051">
    <property type="component" value="Unassembled WGS sequence"/>
</dbReference>
<feature type="domain" description="Periplasmic binding protein" evidence="4">
    <location>
        <begin position="49"/>
        <end position="299"/>
    </location>
</feature>
<dbReference type="InterPro" id="IPR028082">
    <property type="entry name" value="Peripla_BP_I"/>
</dbReference>
<dbReference type="InterPro" id="IPR025997">
    <property type="entry name" value="SBP_2_dom"/>
</dbReference>
<evidence type="ECO:0000313" key="5">
    <source>
        <dbReference type="EMBL" id="GEK59254.1"/>
    </source>
</evidence>
<dbReference type="EMBL" id="BJUN01000012">
    <property type="protein sequence ID" value="GEK59254.1"/>
    <property type="molecule type" value="Genomic_DNA"/>
</dbReference>
<name>A0A510Y7B5_MARHA</name>
<evidence type="ECO:0000256" key="1">
    <source>
        <dbReference type="ARBA" id="ARBA00004196"/>
    </source>
</evidence>
<accession>A0A510Y7B5</accession>
<dbReference type="Gene3D" id="3.40.50.2300">
    <property type="match status" value="2"/>
</dbReference>
<dbReference type="PROSITE" id="PS51257">
    <property type="entry name" value="PROKAR_LIPOPROTEIN"/>
    <property type="match status" value="1"/>
</dbReference>
<dbReference type="PANTHER" id="PTHR46847:SF1">
    <property type="entry name" value="D-ALLOSE-BINDING PERIPLASMIC PROTEIN-RELATED"/>
    <property type="match status" value="1"/>
</dbReference>
<evidence type="ECO:0000256" key="3">
    <source>
        <dbReference type="ARBA" id="ARBA00022729"/>
    </source>
</evidence>
<evidence type="ECO:0000259" key="4">
    <source>
        <dbReference type="Pfam" id="PF13407"/>
    </source>
</evidence>
<dbReference type="RefSeq" id="WP_079474665.1">
    <property type="nucleotide sequence ID" value="NZ_BJUN01000012.1"/>
</dbReference>
<organism evidence="5 6">
    <name type="scientific">Marinococcus halophilus</name>
    <dbReference type="NCBI Taxonomy" id="1371"/>
    <lineage>
        <taxon>Bacteria</taxon>
        <taxon>Bacillati</taxon>
        <taxon>Bacillota</taxon>
        <taxon>Bacilli</taxon>
        <taxon>Bacillales</taxon>
        <taxon>Bacillaceae</taxon>
        <taxon>Marinococcus</taxon>
    </lineage>
</organism>
<evidence type="ECO:0000256" key="2">
    <source>
        <dbReference type="ARBA" id="ARBA00007639"/>
    </source>
</evidence>